<feature type="transmembrane region" description="Helical" evidence="2">
    <location>
        <begin position="70"/>
        <end position="94"/>
    </location>
</feature>
<proteinExistence type="predicted"/>
<gene>
    <name evidence="3" type="ORF">HHL10_15160</name>
</gene>
<evidence type="ECO:0000313" key="3">
    <source>
        <dbReference type="EMBL" id="NML16319.1"/>
    </source>
</evidence>
<name>A0A848FD44_9BURK</name>
<sequence>MDRCLGRGEPKSSGKARSHHGGITIDQIIRISVTIQSQGKITGEANLLAFVAVAITVVVYAFFRQEILLASLVLTSAVIGLWLGVVLNSIYYGYFSGFGWVTYVLLMLLFAAGAIHVIGEAIAPLYAPQYFSSWQDSVHLYGLSVLFQAVGVNGIAWLLTHAAGVALLFYVLWKAMLSMLFYATASSGKREENSFTHSRWIRVAAQNARPM</sequence>
<dbReference type="RefSeq" id="WP_169161217.1">
    <property type="nucleotide sequence ID" value="NZ_JABBFW010000009.1"/>
</dbReference>
<dbReference type="EMBL" id="JABBFW010000009">
    <property type="protein sequence ID" value="NML16319.1"/>
    <property type="molecule type" value="Genomic_DNA"/>
</dbReference>
<keyword evidence="4" id="KW-1185">Reference proteome</keyword>
<evidence type="ECO:0000256" key="1">
    <source>
        <dbReference type="SAM" id="MobiDB-lite"/>
    </source>
</evidence>
<organism evidence="3 4">
    <name type="scientific">Azohydromonas caseinilytica</name>
    <dbReference type="NCBI Taxonomy" id="2728836"/>
    <lineage>
        <taxon>Bacteria</taxon>
        <taxon>Pseudomonadati</taxon>
        <taxon>Pseudomonadota</taxon>
        <taxon>Betaproteobacteria</taxon>
        <taxon>Burkholderiales</taxon>
        <taxon>Sphaerotilaceae</taxon>
        <taxon>Azohydromonas</taxon>
    </lineage>
</organism>
<dbReference type="AlphaFoldDB" id="A0A848FD44"/>
<keyword evidence="2" id="KW-0812">Transmembrane</keyword>
<feature type="region of interest" description="Disordered" evidence="1">
    <location>
        <begin position="1"/>
        <end position="20"/>
    </location>
</feature>
<evidence type="ECO:0000256" key="2">
    <source>
        <dbReference type="SAM" id="Phobius"/>
    </source>
</evidence>
<feature type="transmembrane region" description="Helical" evidence="2">
    <location>
        <begin position="45"/>
        <end position="63"/>
    </location>
</feature>
<reference evidence="3 4" key="1">
    <citation type="submission" date="2020-04" db="EMBL/GenBank/DDBJ databases">
        <title>Azohydromonas sp. isolated from soil.</title>
        <authorList>
            <person name="Dahal R.H."/>
        </authorList>
    </citation>
    <scope>NUCLEOTIDE SEQUENCE [LARGE SCALE GENOMIC DNA]</scope>
    <source>
        <strain evidence="3 4">G-1-1-14</strain>
    </source>
</reference>
<keyword evidence="2" id="KW-0472">Membrane</keyword>
<comment type="caution">
    <text evidence="3">The sequence shown here is derived from an EMBL/GenBank/DDBJ whole genome shotgun (WGS) entry which is preliminary data.</text>
</comment>
<dbReference type="Proteomes" id="UP000574067">
    <property type="component" value="Unassembled WGS sequence"/>
</dbReference>
<protein>
    <submittedName>
        <fullName evidence="3">Uncharacterized protein</fullName>
    </submittedName>
</protein>
<evidence type="ECO:0000313" key="4">
    <source>
        <dbReference type="Proteomes" id="UP000574067"/>
    </source>
</evidence>
<keyword evidence="2" id="KW-1133">Transmembrane helix</keyword>
<feature type="compositionally biased region" description="Basic and acidic residues" evidence="1">
    <location>
        <begin position="1"/>
        <end position="12"/>
    </location>
</feature>
<feature type="transmembrane region" description="Helical" evidence="2">
    <location>
        <begin position="100"/>
        <end position="126"/>
    </location>
</feature>
<accession>A0A848FD44</accession>